<evidence type="ECO:0000313" key="4">
    <source>
        <dbReference type="EMBL" id="CAA0807339.1"/>
    </source>
</evidence>
<evidence type="ECO:0000313" key="5">
    <source>
        <dbReference type="Proteomes" id="UP001153555"/>
    </source>
</evidence>
<accession>A0A9N7MDN7</accession>
<evidence type="ECO:0000256" key="1">
    <source>
        <dbReference type="ARBA" id="ARBA00022630"/>
    </source>
</evidence>
<dbReference type="CDD" id="cd04730">
    <property type="entry name" value="NPD_like"/>
    <property type="match status" value="1"/>
</dbReference>
<dbReference type="Gene3D" id="3.20.20.70">
    <property type="entry name" value="Aldolase class I"/>
    <property type="match status" value="1"/>
</dbReference>
<dbReference type="AlphaFoldDB" id="A0A9N7MDN7"/>
<evidence type="ECO:0000256" key="2">
    <source>
        <dbReference type="ARBA" id="ARBA00022643"/>
    </source>
</evidence>
<dbReference type="OrthoDB" id="10265891at2759"/>
<dbReference type="InterPro" id="IPR013785">
    <property type="entry name" value="Aldolase_TIM"/>
</dbReference>
<gene>
    <name evidence="4" type="ORF">SHERM_10074</name>
</gene>
<protein>
    <submittedName>
        <fullName evidence="4">Aldolase-type TIM barrel family protein</fullName>
    </submittedName>
</protein>
<keyword evidence="5" id="KW-1185">Reference proteome</keyword>
<dbReference type="Pfam" id="PF03060">
    <property type="entry name" value="NMO"/>
    <property type="match status" value="1"/>
</dbReference>
<keyword evidence="1" id="KW-0285">Flavoprotein</keyword>
<dbReference type="InterPro" id="IPR004136">
    <property type="entry name" value="NMO"/>
</dbReference>
<name>A0A9N7MDN7_STRHE</name>
<organism evidence="4 5">
    <name type="scientific">Striga hermonthica</name>
    <name type="common">Purple witchweed</name>
    <name type="synonym">Buchnera hermonthica</name>
    <dbReference type="NCBI Taxonomy" id="68872"/>
    <lineage>
        <taxon>Eukaryota</taxon>
        <taxon>Viridiplantae</taxon>
        <taxon>Streptophyta</taxon>
        <taxon>Embryophyta</taxon>
        <taxon>Tracheophyta</taxon>
        <taxon>Spermatophyta</taxon>
        <taxon>Magnoliopsida</taxon>
        <taxon>eudicotyledons</taxon>
        <taxon>Gunneridae</taxon>
        <taxon>Pentapetalae</taxon>
        <taxon>asterids</taxon>
        <taxon>lamiids</taxon>
        <taxon>Lamiales</taxon>
        <taxon>Orobanchaceae</taxon>
        <taxon>Buchnereae</taxon>
        <taxon>Striga</taxon>
    </lineage>
</organism>
<evidence type="ECO:0000256" key="3">
    <source>
        <dbReference type="ARBA" id="ARBA00023002"/>
    </source>
</evidence>
<dbReference type="GO" id="GO:0018580">
    <property type="term" value="F:nitronate monooxygenase activity"/>
    <property type="evidence" value="ECO:0007669"/>
    <property type="project" value="InterPro"/>
</dbReference>
<dbReference type="PANTHER" id="PTHR32332">
    <property type="entry name" value="2-NITROPROPANE DIOXYGENASE"/>
    <property type="match status" value="1"/>
</dbReference>
<reference evidence="4" key="1">
    <citation type="submission" date="2019-12" db="EMBL/GenBank/DDBJ databases">
        <authorList>
            <person name="Scholes J."/>
        </authorList>
    </citation>
    <scope>NUCLEOTIDE SEQUENCE</scope>
</reference>
<keyword evidence="2" id="KW-0288">FMN</keyword>
<dbReference type="EMBL" id="CACSLK010001140">
    <property type="protein sequence ID" value="CAA0807339.1"/>
    <property type="molecule type" value="Genomic_DNA"/>
</dbReference>
<dbReference type="SUPFAM" id="SSF51412">
    <property type="entry name" value="Inosine monophosphate dehydrogenase (IMPDH)"/>
    <property type="match status" value="1"/>
</dbReference>
<keyword evidence="3" id="KW-0560">Oxidoreductase</keyword>
<proteinExistence type="predicted"/>
<comment type="caution">
    <text evidence="4">The sequence shown here is derived from an EMBL/GenBank/DDBJ whole genome shotgun (WGS) entry which is preliminary data.</text>
</comment>
<dbReference type="PANTHER" id="PTHR32332:SF20">
    <property type="entry name" value="2-NITROPROPANE DIOXYGENASE-LIKE PROTEIN"/>
    <property type="match status" value="1"/>
</dbReference>
<sequence length="183" mass="19541">MLQGLEAGGHVIGQDGLITLLPRVVDLVQGHDIPVIAAGGIVDERGYVAALALGAHAVAMGTRFLATEESYAHPIYKAKLVELQKTEYTDVFGRARWPGAPHRVLTTPFFMDWRTLPSDVNESNQPIIGRSVIHGVVASRASRVAGWSRRSWPSCGGPPIGVAAGPTHLAGPVRRLGLTELDL</sequence>
<dbReference type="Proteomes" id="UP001153555">
    <property type="component" value="Unassembled WGS sequence"/>
</dbReference>